<sequence>MIPQPVCFQKWKRHVLMQLVCIQEVC</sequence>
<reference evidence="1" key="2">
    <citation type="journal article" date="2015" name="Data Brief">
        <title>Shoot transcriptome of the giant reed, Arundo donax.</title>
        <authorList>
            <person name="Barrero R.A."/>
            <person name="Guerrero F.D."/>
            <person name="Moolhuijzen P."/>
            <person name="Goolsby J.A."/>
            <person name="Tidwell J."/>
            <person name="Bellgard S.E."/>
            <person name="Bellgard M.I."/>
        </authorList>
    </citation>
    <scope>NUCLEOTIDE SEQUENCE</scope>
    <source>
        <tissue evidence="1">Shoot tissue taken approximately 20 cm above the soil surface</tissue>
    </source>
</reference>
<reference evidence="1" key="1">
    <citation type="submission" date="2014-09" db="EMBL/GenBank/DDBJ databases">
        <authorList>
            <person name="Magalhaes I.L.F."/>
            <person name="Oliveira U."/>
            <person name="Santos F.R."/>
            <person name="Vidigal T.H.D.A."/>
            <person name="Brescovit A.D."/>
            <person name="Santos A.J."/>
        </authorList>
    </citation>
    <scope>NUCLEOTIDE SEQUENCE</scope>
    <source>
        <tissue evidence="1">Shoot tissue taken approximately 20 cm above the soil surface</tissue>
    </source>
</reference>
<proteinExistence type="predicted"/>
<accession>A0A0A9B7N8</accession>
<organism evidence="1">
    <name type="scientific">Arundo donax</name>
    <name type="common">Giant reed</name>
    <name type="synonym">Donax arundinaceus</name>
    <dbReference type="NCBI Taxonomy" id="35708"/>
    <lineage>
        <taxon>Eukaryota</taxon>
        <taxon>Viridiplantae</taxon>
        <taxon>Streptophyta</taxon>
        <taxon>Embryophyta</taxon>
        <taxon>Tracheophyta</taxon>
        <taxon>Spermatophyta</taxon>
        <taxon>Magnoliopsida</taxon>
        <taxon>Liliopsida</taxon>
        <taxon>Poales</taxon>
        <taxon>Poaceae</taxon>
        <taxon>PACMAD clade</taxon>
        <taxon>Arundinoideae</taxon>
        <taxon>Arundineae</taxon>
        <taxon>Arundo</taxon>
    </lineage>
</organism>
<evidence type="ECO:0000313" key="1">
    <source>
        <dbReference type="EMBL" id="JAD58148.1"/>
    </source>
</evidence>
<dbReference type="AlphaFoldDB" id="A0A0A9B7N8"/>
<protein>
    <submittedName>
        <fullName evidence="1">Uncharacterized protein</fullName>
    </submittedName>
</protein>
<name>A0A0A9B7N8_ARUDO</name>
<dbReference type="EMBL" id="GBRH01239747">
    <property type="protein sequence ID" value="JAD58148.1"/>
    <property type="molecule type" value="Transcribed_RNA"/>
</dbReference>